<evidence type="ECO:0000256" key="4">
    <source>
        <dbReference type="ARBA" id="ARBA00022679"/>
    </source>
</evidence>
<evidence type="ECO:0000313" key="5">
    <source>
        <dbReference type="EMBL" id="MRG60658.1"/>
    </source>
</evidence>
<dbReference type="Gene3D" id="1.10.580.10">
    <property type="entry name" value="Citrate Synthase, domain 1"/>
    <property type="match status" value="2"/>
</dbReference>
<dbReference type="GO" id="GO:0006099">
    <property type="term" value="P:tricarboxylic acid cycle"/>
    <property type="evidence" value="ECO:0007669"/>
    <property type="project" value="UniProtKB-UniPathway"/>
</dbReference>
<comment type="caution">
    <text evidence="5">The sequence shown here is derived from an EMBL/GenBank/DDBJ whole genome shotgun (WGS) entry which is preliminary data.</text>
</comment>
<evidence type="ECO:0000256" key="3">
    <source>
        <dbReference type="ARBA" id="ARBA00012972"/>
    </source>
</evidence>
<dbReference type="SUPFAM" id="SSF48256">
    <property type="entry name" value="Citrate synthase"/>
    <property type="match status" value="1"/>
</dbReference>
<protein>
    <recommendedName>
        <fullName evidence="3">citrate synthase (unknown stereospecificity)</fullName>
        <ecNumber evidence="3">2.3.3.16</ecNumber>
    </recommendedName>
</protein>
<proteinExistence type="inferred from homology"/>
<evidence type="ECO:0000256" key="2">
    <source>
        <dbReference type="ARBA" id="ARBA00010566"/>
    </source>
</evidence>
<keyword evidence="6" id="KW-1185">Reference proteome</keyword>
<dbReference type="EMBL" id="WJIF01000007">
    <property type="protein sequence ID" value="MRG60658.1"/>
    <property type="molecule type" value="Genomic_DNA"/>
</dbReference>
<accession>A0A6I2FIU5</accession>
<organism evidence="5 6">
    <name type="scientific">Agromyces agglutinans</name>
    <dbReference type="NCBI Taxonomy" id="2662258"/>
    <lineage>
        <taxon>Bacteria</taxon>
        <taxon>Bacillati</taxon>
        <taxon>Actinomycetota</taxon>
        <taxon>Actinomycetes</taxon>
        <taxon>Micrococcales</taxon>
        <taxon>Microbacteriaceae</taxon>
        <taxon>Agromyces</taxon>
    </lineage>
</organism>
<reference evidence="5 6" key="1">
    <citation type="submission" date="2019-10" db="EMBL/GenBank/DDBJ databases">
        <authorList>
            <person name="Nie G."/>
            <person name="Ming H."/>
            <person name="Yi B."/>
        </authorList>
    </citation>
    <scope>NUCLEOTIDE SEQUENCE [LARGE SCALE GENOMIC DNA]</scope>
    <source>
        <strain evidence="5 6">CFH 90414</strain>
    </source>
</reference>
<dbReference type="PANTHER" id="PTHR11739">
    <property type="entry name" value="CITRATE SYNTHASE"/>
    <property type="match status" value="1"/>
</dbReference>
<dbReference type="NCBIfam" id="NF004864">
    <property type="entry name" value="PRK06224.1-1"/>
    <property type="match status" value="1"/>
</dbReference>
<dbReference type="InterPro" id="IPR016142">
    <property type="entry name" value="Citrate_synth-like_lrg_a-sub"/>
</dbReference>
<dbReference type="GO" id="GO:0036440">
    <property type="term" value="F:citrate synthase activity"/>
    <property type="evidence" value="ECO:0007669"/>
    <property type="project" value="UniProtKB-EC"/>
</dbReference>
<dbReference type="PANTHER" id="PTHR11739:SF4">
    <property type="entry name" value="CITRATE SYNTHASE, PEROXISOMAL"/>
    <property type="match status" value="1"/>
</dbReference>
<keyword evidence="5" id="KW-0456">Lyase</keyword>
<dbReference type="GO" id="GO:0005829">
    <property type="term" value="C:cytosol"/>
    <property type="evidence" value="ECO:0007669"/>
    <property type="project" value="TreeGrafter"/>
</dbReference>
<dbReference type="CDD" id="cd06100">
    <property type="entry name" value="CCL_ACL-C"/>
    <property type="match status" value="1"/>
</dbReference>
<dbReference type="InterPro" id="IPR002020">
    <property type="entry name" value="Citrate_synthase"/>
</dbReference>
<keyword evidence="4" id="KW-0808">Transferase</keyword>
<evidence type="ECO:0000256" key="1">
    <source>
        <dbReference type="ARBA" id="ARBA00005163"/>
    </source>
</evidence>
<dbReference type="AlphaFoldDB" id="A0A6I2FIU5"/>
<dbReference type="UniPathway" id="UPA00223"/>
<comment type="pathway">
    <text evidence="1">Carbohydrate metabolism; tricarboxylic acid cycle.</text>
</comment>
<name>A0A6I2FIU5_9MICO</name>
<sequence length="281" mass="30115">MTGEPAQDLVDEARGWWRTDLIDISPGEIALRGYPIQELIGTVGFVDAIWLMLRGELPSRAETELFEAALVASVDHGPQAPSIAIARMATTCGVPVNGAMASAINVLGDVHGGPGQQCMELYLEIDAELGRSDEVGEATALVLQRHRDAGVRYFPGFGHRFHPLDPRTPRLLSLVDDAASDGVIDGRFAAIGRAVEDAISAGRAERIPMNVDGVTAIIYCELGLTPELGRGVFILARSVGILAHAVEQMSQGGRIKGPVPKRIGYTYTGPARRPVPHEREP</sequence>
<comment type="similarity">
    <text evidence="2">Belongs to the citrate synthase family.</text>
</comment>
<dbReference type="Pfam" id="PF00285">
    <property type="entry name" value="Citrate_synt"/>
    <property type="match status" value="1"/>
</dbReference>
<gene>
    <name evidence="5" type="ORF">GE115_12380</name>
</gene>
<dbReference type="Proteomes" id="UP000431080">
    <property type="component" value="Unassembled WGS sequence"/>
</dbReference>
<dbReference type="InterPro" id="IPR036969">
    <property type="entry name" value="Citrate_synthase_sf"/>
</dbReference>
<dbReference type="EC" id="2.3.3.16" evidence="3"/>
<dbReference type="Gene3D" id="1.10.230.10">
    <property type="entry name" value="Cytochrome P450-Terp, domain 2"/>
    <property type="match status" value="1"/>
</dbReference>
<dbReference type="InterPro" id="IPR016143">
    <property type="entry name" value="Citrate_synth-like_sm_a-sub"/>
</dbReference>
<dbReference type="GO" id="GO:0005975">
    <property type="term" value="P:carbohydrate metabolic process"/>
    <property type="evidence" value="ECO:0007669"/>
    <property type="project" value="TreeGrafter"/>
</dbReference>
<dbReference type="GO" id="GO:0016829">
    <property type="term" value="F:lyase activity"/>
    <property type="evidence" value="ECO:0007669"/>
    <property type="project" value="UniProtKB-KW"/>
</dbReference>
<evidence type="ECO:0000313" key="6">
    <source>
        <dbReference type="Proteomes" id="UP000431080"/>
    </source>
</evidence>